<evidence type="ECO:0000313" key="2">
    <source>
        <dbReference type="Proteomes" id="UP000799755"/>
    </source>
</evidence>
<sequence length="245" mass="27320">MGYGSEAILARLVSDRNFEVTPWLRILSCNAKTQKGSKIRTGLVSILILVAHSTSGPFSDFHSSLNASFHQTLTCFPADRIAVLTYKLREYVPMTRSRIIPIQASSFIFKYVSNNLFSSSSFADRTRVPKYQDLSDDLNSPCLRVSFHSYVALSIPQTDESICTTKNRIRLPPTNIMQPPHTSRSDTGIDASSIGFALSTAQSSVSSLKTVDEIKRPLGEETYSKWFCSMPWRPPIQIRISTSPS</sequence>
<proteinExistence type="predicted"/>
<comment type="caution">
    <text evidence="1">The sequence shown here is derived from an EMBL/GenBank/DDBJ whole genome shotgun (WGS) entry which is preliminary data.</text>
</comment>
<reference evidence="1" key="1">
    <citation type="journal article" date="2020" name="Stud. Mycol.">
        <title>101 Dothideomycetes genomes: a test case for predicting lifestyles and emergence of pathogens.</title>
        <authorList>
            <person name="Haridas S."/>
            <person name="Albert R."/>
            <person name="Binder M."/>
            <person name="Bloem J."/>
            <person name="Labutti K."/>
            <person name="Salamov A."/>
            <person name="Andreopoulos B."/>
            <person name="Baker S."/>
            <person name="Barry K."/>
            <person name="Bills G."/>
            <person name="Bluhm B."/>
            <person name="Cannon C."/>
            <person name="Castanera R."/>
            <person name="Culley D."/>
            <person name="Daum C."/>
            <person name="Ezra D."/>
            <person name="Gonzalez J."/>
            <person name="Henrissat B."/>
            <person name="Kuo A."/>
            <person name="Liang C."/>
            <person name="Lipzen A."/>
            <person name="Lutzoni F."/>
            <person name="Magnuson J."/>
            <person name="Mondo S."/>
            <person name="Nolan M."/>
            <person name="Ohm R."/>
            <person name="Pangilinan J."/>
            <person name="Park H.-J."/>
            <person name="Ramirez L."/>
            <person name="Alfaro M."/>
            <person name="Sun H."/>
            <person name="Tritt A."/>
            <person name="Yoshinaga Y."/>
            <person name="Zwiers L.-H."/>
            <person name="Turgeon B."/>
            <person name="Goodwin S."/>
            <person name="Spatafora J."/>
            <person name="Crous P."/>
            <person name="Grigoriev I."/>
        </authorList>
    </citation>
    <scope>NUCLEOTIDE SEQUENCE</scope>
    <source>
        <strain evidence="1">ATCC 200398</strain>
    </source>
</reference>
<name>A0ACB6R177_9PLEO</name>
<gene>
    <name evidence="1" type="ORF">BDR25DRAFT_353313</name>
</gene>
<organism evidence="1 2">
    <name type="scientific">Lindgomyces ingoldianus</name>
    <dbReference type="NCBI Taxonomy" id="673940"/>
    <lineage>
        <taxon>Eukaryota</taxon>
        <taxon>Fungi</taxon>
        <taxon>Dikarya</taxon>
        <taxon>Ascomycota</taxon>
        <taxon>Pezizomycotina</taxon>
        <taxon>Dothideomycetes</taxon>
        <taxon>Pleosporomycetidae</taxon>
        <taxon>Pleosporales</taxon>
        <taxon>Lindgomycetaceae</taxon>
        <taxon>Lindgomyces</taxon>
    </lineage>
</organism>
<protein>
    <submittedName>
        <fullName evidence="1">Uncharacterized protein</fullName>
    </submittedName>
</protein>
<dbReference type="EMBL" id="MU003501">
    <property type="protein sequence ID" value="KAF2473008.1"/>
    <property type="molecule type" value="Genomic_DNA"/>
</dbReference>
<evidence type="ECO:0000313" key="1">
    <source>
        <dbReference type="EMBL" id="KAF2473008.1"/>
    </source>
</evidence>
<accession>A0ACB6R177</accession>
<dbReference type="Proteomes" id="UP000799755">
    <property type="component" value="Unassembled WGS sequence"/>
</dbReference>
<keyword evidence="2" id="KW-1185">Reference proteome</keyword>